<evidence type="ECO:0000256" key="1">
    <source>
        <dbReference type="SAM" id="MobiDB-lite"/>
    </source>
</evidence>
<dbReference type="Proteomes" id="UP000054018">
    <property type="component" value="Unassembled WGS sequence"/>
</dbReference>
<keyword evidence="3" id="KW-1185">Reference proteome</keyword>
<reference evidence="3" key="2">
    <citation type="submission" date="2015-01" db="EMBL/GenBank/DDBJ databases">
        <title>Evolutionary Origins and Diversification of the Mycorrhizal Mutualists.</title>
        <authorList>
            <consortium name="DOE Joint Genome Institute"/>
            <consortium name="Mycorrhizal Genomics Consortium"/>
            <person name="Kohler A."/>
            <person name="Kuo A."/>
            <person name="Nagy L.G."/>
            <person name="Floudas D."/>
            <person name="Copeland A."/>
            <person name="Barry K.W."/>
            <person name="Cichocki N."/>
            <person name="Veneault-Fourrey C."/>
            <person name="LaButti K."/>
            <person name="Lindquist E.A."/>
            <person name="Lipzen A."/>
            <person name="Lundell T."/>
            <person name="Morin E."/>
            <person name="Murat C."/>
            <person name="Riley R."/>
            <person name="Ohm R."/>
            <person name="Sun H."/>
            <person name="Tunlid A."/>
            <person name="Henrissat B."/>
            <person name="Grigoriev I.V."/>
            <person name="Hibbett D.S."/>
            <person name="Martin F."/>
        </authorList>
    </citation>
    <scope>NUCLEOTIDE SEQUENCE [LARGE SCALE GENOMIC DNA]</scope>
    <source>
        <strain evidence="3">441</strain>
    </source>
</reference>
<gene>
    <name evidence="2" type="ORF">PISMIDRAFT_683768</name>
</gene>
<evidence type="ECO:0000313" key="3">
    <source>
        <dbReference type="Proteomes" id="UP000054018"/>
    </source>
</evidence>
<sequence>MSRFKHVKPSGLRNGSSFQKQSPSPFFRDRQISGLYPSVISRPEYGSDKLRNLRAN</sequence>
<proteinExistence type="predicted"/>
<feature type="compositionally biased region" description="Low complexity" evidence="1">
    <location>
        <begin position="16"/>
        <end position="26"/>
    </location>
</feature>
<feature type="region of interest" description="Disordered" evidence="1">
    <location>
        <begin position="1"/>
        <end position="30"/>
    </location>
</feature>
<reference evidence="2 3" key="1">
    <citation type="submission" date="2014-04" db="EMBL/GenBank/DDBJ databases">
        <authorList>
            <consortium name="DOE Joint Genome Institute"/>
            <person name="Kuo A."/>
            <person name="Kohler A."/>
            <person name="Costa M.D."/>
            <person name="Nagy L.G."/>
            <person name="Floudas D."/>
            <person name="Copeland A."/>
            <person name="Barry K.W."/>
            <person name="Cichocki N."/>
            <person name="Veneault-Fourrey C."/>
            <person name="LaButti K."/>
            <person name="Lindquist E.A."/>
            <person name="Lipzen A."/>
            <person name="Lundell T."/>
            <person name="Morin E."/>
            <person name="Murat C."/>
            <person name="Sun H."/>
            <person name="Tunlid A."/>
            <person name="Henrissat B."/>
            <person name="Grigoriev I.V."/>
            <person name="Hibbett D.S."/>
            <person name="Martin F."/>
            <person name="Nordberg H.P."/>
            <person name="Cantor M.N."/>
            <person name="Hua S.X."/>
        </authorList>
    </citation>
    <scope>NUCLEOTIDE SEQUENCE [LARGE SCALE GENOMIC DNA]</scope>
    <source>
        <strain evidence="2 3">441</strain>
    </source>
</reference>
<protein>
    <submittedName>
        <fullName evidence="2">Uncharacterized protein</fullName>
    </submittedName>
</protein>
<evidence type="ECO:0000313" key="2">
    <source>
        <dbReference type="EMBL" id="KIK18914.1"/>
    </source>
</evidence>
<dbReference type="HOGENOM" id="CLU_3015045_0_0_1"/>
<name>A0A0C9YYD7_9AGAM</name>
<organism evidence="2 3">
    <name type="scientific">Pisolithus microcarpus 441</name>
    <dbReference type="NCBI Taxonomy" id="765257"/>
    <lineage>
        <taxon>Eukaryota</taxon>
        <taxon>Fungi</taxon>
        <taxon>Dikarya</taxon>
        <taxon>Basidiomycota</taxon>
        <taxon>Agaricomycotina</taxon>
        <taxon>Agaricomycetes</taxon>
        <taxon>Agaricomycetidae</taxon>
        <taxon>Boletales</taxon>
        <taxon>Sclerodermatineae</taxon>
        <taxon>Pisolithaceae</taxon>
        <taxon>Pisolithus</taxon>
    </lineage>
</organism>
<dbReference type="EMBL" id="KN833795">
    <property type="protein sequence ID" value="KIK18914.1"/>
    <property type="molecule type" value="Genomic_DNA"/>
</dbReference>
<dbReference type="AlphaFoldDB" id="A0A0C9YYD7"/>
<accession>A0A0C9YYD7</accession>